<dbReference type="InterPro" id="IPR001584">
    <property type="entry name" value="Integrase_cat-core"/>
</dbReference>
<feature type="domain" description="Integrase catalytic" evidence="2">
    <location>
        <begin position="1"/>
        <end position="141"/>
    </location>
</feature>
<protein>
    <submittedName>
        <fullName evidence="3">Putative ribonuclease H-like domain-containing protein</fullName>
    </submittedName>
</protein>
<gene>
    <name evidence="3" type="ORF">Tci_024137</name>
</gene>
<reference evidence="3" key="1">
    <citation type="journal article" date="2019" name="Sci. Rep.">
        <title>Draft genome of Tanacetum cinerariifolium, the natural source of mosquito coil.</title>
        <authorList>
            <person name="Yamashiro T."/>
            <person name="Shiraishi A."/>
            <person name="Satake H."/>
            <person name="Nakayama K."/>
        </authorList>
    </citation>
    <scope>NUCLEOTIDE SEQUENCE</scope>
</reference>
<evidence type="ECO:0000256" key="1">
    <source>
        <dbReference type="SAM" id="MobiDB-lite"/>
    </source>
</evidence>
<evidence type="ECO:0000313" key="3">
    <source>
        <dbReference type="EMBL" id="GEU52159.1"/>
    </source>
</evidence>
<dbReference type="PROSITE" id="PS50994">
    <property type="entry name" value="INTEGRASE"/>
    <property type="match status" value="1"/>
</dbReference>
<proteinExistence type="predicted"/>
<dbReference type="Gene3D" id="3.30.420.10">
    <property type="entry name" value="Ribonuclease H-like superfamily/Ribonuclease H"/>
    <property type="match status" value="1"/>
</dbReference>
<dbReference type="InterPro" id="IPR039537">
    <property type="entry name" value="Retrotran_Ty1/copia-like"/>
</dbReference>
<accession>A0A6L2KT68</accession>
<dbReference type="PANTHER" id="PTHR42648">
    <property type="entry name" value="TRANSPOSASE, PUTATIVE-RELATED"/>
    <property type="match status" value="1"/>
</dbReference>
<name>A0A6L2KT68_TANCI</name>
<feature type="compositionally biased region" description="Polar residues" evidence="1">
    <location>
        <begin position="249"/>
        <end position="261"/>
    </location>
</feature>
<sequence>MFSFNLILRASASLGNDLASEDETTGILKRFMTEIENLVDKKVKVIRCDNGTEFKNSVMNDFCAMKGIIREFSVARTLQQNGVVERRNRTLIKAARTMLADSKLPTTFWAKAVNTTCYVHNKMDVKSAFLYERIEEEVLRKFNFSDVKSASTPVDMEKTLVKDGMIADLDAYEGVALVDETQGRSDQDMFDTSIFDDEEVAAKKEVSTAEVVPTVSEVVITAGVEVTTKERLAIAFSRFILTNNHLSFTTPTPIDSSQQPSKAKEKGKAKMIEPEKPLKRKDQIMIDEEVARNIEAQMQAELEKKRGLLNKSKKKTT</sequence>
<dbReference type="InterPro" id="IPR012337">
    <property type="entry name" value="RNaseH-like_sf"/>
</dbReference>
<dbReference type="GO" id="GO:0015074">
    <property type="term" value="P:DNA integration"/>
    <property type="evidence" value="ECO:0007669"/>
    <property type="project" value="InterPro"/>
</dbReference>
<dbReference type="SUPFAM" id="SSF53098">
    <property type="entry name" value="Ribonuclease H-like"/>
    <property type="match status" value="1"/>
</dbReference>
<comment type="caution">
    <text evidence="3">The sequence shown here is derived from an EMBL/GenBank/DDBJ whole genome shotgun (WGS) entry which is preliminary data.</text>
</comment>
<dbReference type="EMBL" id="BKCJ010002974">
    <property type="protein sequence ID" value="GEU52159.1"/>
    <property type="molecule type" value="Genomic_DNA"/>
</dbReference>
<feature type="region of interest" description="Disordered" evidence="1">
    <location>
        <begin position="249"/>
        <end position="280"/>
    </location>
</feature>
<dbReference type="InterPro" id="IPR036397">
    <property type="entry name" value="RNaseH_sf"/>
</dbReference>
<evidence type="ECO:0000259" key="2">
    <source>
        <dbReference type="PROSITE" id="PS50994"/>
    </source>
</evidence>
<dbReference type="PANTHER" id="PTHR42648:SF32">
    <property type="entry name" value="RIBONUCLEASE H-LIKE DOMAIN, GAG-PRE-INTEGRASE DOMAIN PROTEIN-RELATED"/>
    <property type="match status" value="1"/>
</dbReference>
<dbReference type="GO" id="GO:0003676">
    <property type="term" value="F:nucleic acid binding"/>
    <property type="evidence" value="ECO:0007669"/>
    <property type="project" value="InterPro"/>
</dbReference>
<organism evidence="3">
    <name type="scientific">Tanacetum cinerariifolium</name>
    <name type="common">Dalmatian daisy</name>
    <name type="synonym">Chrysanthemum cinerariifolium</name>
    <dbReference type="NCBI Taxonomy" id="118510"/>
    <lineage>
        <taxon>Eukaryota</taxon>
        <taxon>Viridiplantae</taxon>
        <taxon>Streptophyta</taxon>
        <taxon>Embryophyta</taxon>
        <taxon>Tracheophyta</taxon>
        <taxon>Spermatophyta</taxon>
        <taxon>Magnoliopsida</taxon>
        <taxon>eudicotyledons</taxon>
        <taxon>Gunneridae</taxon>
        <taxon>Pentapetalae</taxon>
        <taxon>asterids</taxon>
        <taxon>campanulids</taxon>
        <taxon>Asterales</taxon>
        <taxon>Asteraceae</taxon>
        <taxon>Asteroideae</taxon>
        <taxon>Anthemideae</taxon>
        <taxon>Anthemidinae</taxon>
        <taxon>Tanacetum</taxon>
    </lineage>
</organism>
<feature type="compositionally biased region" description="Basic and acidic residues" evidence="1">
    <location>
        <begin position="262"/>
        <end position="280"/>
    </location>
</feature>
<dbReference type="AlphaFoldDB" id="A0A6L2KT68"/>